<sequence>MTFNAPLHLIAIPAAFWGHMRPMLNLLLNLLKTHPNVYITAFLTPSISSHMLVDLQSFIAKEDQGKSGSGSNRLQIITCGDQPPEDTFVTPDFAEEVKNYARILPEFVRGALEGKTDLGHGRINKFAHTTVPSRIIFDMCHTFFPAEMRKIAKAINLPVPLLFIFTPFSLSALYHLYIEGGNGSFGRILKAVEQDISDGIDIIESYKNRASGFLNGSVTTPPDLPTKFDHEWWPLMITQDAPAQTTMGFIPSHGTIHDSDVTGVVVPFIEELEPRSTATLEKELGKSIYAVGPQLPQEMWDGTVSQTAPDAEGQKVIRFLNDMKIKHGPMTVAYASFGSIFFPFTRPEIVTYLLESLREKNMPLVFAYPSGLRPPPPRLLEPFEGLEDVCLVKFAPQWQVLNHEATAFFVTHCGSNSMSEAILSEVPVVTMPFGCDQAEIASLLTDVLHVGIDLKQCKTFYDPAFRTLYDGTEVIGTEEAIKGEMKEVWERMRGTEGEVMRTRIKEVKSRLRESLANGQAGRDMAKLVGRVD</sequence>
<comment type="similarity">
    <text evidence="1">Belongs to the UDP-glycosyltransferase family.</text>
</comment>
<dbReference type="InterPro" id="IPR002213">
    <property type="entry name" value="UDP_glucos_trans"/>
</dbReference>
<proteinExistence type="inferred from homology"/>
<dbReference type="RefSeq" id="XP_018992029.1">
    <property type="nucleotide sequence ID" value="XM_019139538.1"/>
</dbReference>
<protein>
    <recommendedName>
        <fullName evidence="5">UDP-glycosyltransferases domain-containing protein</fullName>
    </recommendedName>
</protein>
<accession>A0A1E3HJZ4</accession>
<dbReference type="Pfam" id="PF00201">
    <property type="entry name" value="UDPGT"/>
    <property type="match status" value="1"/>
</dbReference>
<name>A0A1E3HJZ4_9TREE</name>
<dbReference type="Proteomes" id="UP000094065">
    <property type="component" value="Unassembled WGS sequence"/>
</dbReference>
<dbReference type="EMBL" id="AWGJ01000008">
    <property type="protein sequence ID" value="ODN76655.1"/>
    <property type="molecule type" value="Genomic_DNA"/>
</dbReference>
<keyword evidence="4" id="KW-1185">Reference proteome</keyword>
<reference evidence="3 4" key="1">
    <citation type="submission" date="2016-06" db="EMBL/GenBank/DDBJ databases">
        <title>Evolution of pathogenesis and genome organization in the Tremellales.</title>
        <authorList>
            <person name="Cuomo C."/>
            <person name="Litvintseva A."/>
            <person name="Heitman J."/>
            <person name="Chen Y."/>
            <person name="Sun S."/>
            <person name="Springer D."/>
            <person name="Dromer F."/>
            <person name="Young S."/>
            <person name="Zeng Q."/>
            <person name="Chapman S."/>
            <person name="Gujja S."/>
            <person name="Saif S."/>
            <person name="Birren B."/>
        </authorList>
    </citation>
    <scope>NUCLEOTIDE SEQUENCE [LARGE SCALE GENOMIC DNA]</scope>
    <source>
        <strain evidence="3 4">CBS 6039</strain>
    </source>
</reference>
<dbReference type="EMBL" id="AWGJ01000008">
    <property type="protein sequence ID" value="ODN76654.1"/>
    <property type="molecule type" value="Genomic_DNA"/>
</dbReference>
<evidence type="ECO:0000256" key="1">
    <source>
        <dbReference type="ARBA" id="ARBA00009995"/>
    </source>
</evidence>
<dbReference type="GeneID" id="30156606"/>
<evidence type="ECO:0000313" key="3">
    <source>
        <dbReference type="EMBL" id="ODN76654.1"/>
    </source>
</evidence>
<keyword evidence="2" id="KW-0808">Transferase</keyword>
<dbReference type="RefSeq" id="XP_018992028.1">
    <property type="nucleotide sequence ID" value="XM_019139537.1"/>
</dbReference>
<gene>
    <name evidence="3" type="ORF">L202_05297</name>
</gene>
<dbReference type="PANTHER" id="PTHR48047">
    <property type="entry name" value="GLYCOSYLTRANSFERASE"/>
    <property type="match status" value="1"/>
</dbReference>
<dbReference type="Gene3D" id="3.40.50.2000">
    <property type="entry name" value="Glycogen Phosphorylase B"/>
    <property type="match status" value="2"/>
</dbReference>
<evidence type="ECO:0000313" key="4">
    <source>
        <dbReference type="Proteomes" id="UP000094065"/>
    </source>
</evidence>
<dbReference type="OrthoDB" id="5835829at2759"/>
<comment type="caution">
    <text evidence="3">The sequence shown here is derived from an EMBL/GenBank/DDBJ whole genome shotgun (WGS) entry which is preliminary data.</text>
</comment>
<dbReference type="AlphaFoldDB" id="A0A1E3HJZ4"/>
<evidence type="ECO:0000256" key="2">
    <source>
        <dbReference type="ARBA" id="ARBA00022679"/>
    </source>
</evidence>
<organism evidence="3 4">
    <name type="scientific">Cryptococcus amylolentus CBS 6039</name>
    <dbReference type="NCBI Taxonomy" id="1295533"/>
    <lineage>
        <taxon>Eukaryota</taxon>
        <taxon>Fungi</taxon>
        <taxon>Dikarya</taxon>
        <taxon>Basidiomycota</taxon>
        <taxon>Agaricomycotina</taxon>
        <taxon>Tremellomycetes</taxon>
        <taxon>Tremellales</taxon>
        <taxon>Cryptococcaceae</taxon>
        <taxon>Cryptococcus</taxon>
    </lineage>
</organism>
<evidence type="ECO:0008006" key="5">
    <source>
        <dbReference type="Google" id="ProtNLM"/>
    </source>
</evidence>
<dbReference type="GO" id="GO:0035251">
    <property type="term" value="F:UDP-glucosyltransferase activity"/>
    <property type="evidence" value="ECO:0007669"/>
    <property type="project" value="TreeGrafter"/>
</dbReference>
<dbReference type="SUPFAM" id="SSF53756">
    <property type="entry name" value="UDP-Glycosyltransferase/glycogen phosphorylase"/>
    <property type="match status" value="1"/>
</dbReference>